<accession>A0ABW7FQK6</accession>
<evidence type="ECO:0000313" key="2">
    <source>
        <dbReference type="Proteomes" id="UP001606301"/>
    </source>
</evidence>
<gene>
    <name evidence="1" type="ORF">ACG0Z3_23015</name>
</gene>
<proteinExistence type="predicted"/>
<reference evidence="1 2" key="1">
    <citation type="submission" date="2024-08" db="EMBL/GenBank/DDBJ databases">
        <authorList>
            <person name="Lu H."/>
        </authorList>
    </citation>
    <scope>NUCLEOTIDE SEQUENCE [LARGE SCALE GENOMIC DNA]</scope>
    <source>
        <strain evidence="1 2">LKC17W</strain>
    </source>
</reference>
<dbReference type="EMBL" id="JBIGHW010000036">
    <property type="protein sequence ID" value="MFG6443564.1"/>
    <property type="molecule type" value="Genomic_DNA"/>
</dbReference>
<sequence length="269" mass="28561">MFSVALDVTVPAASLKTFAQGQMSGARSLAISLATVTSPVMAAIFPTTVPDKMRLSDRDRLELLFSAVVEIDQFKPNAAESLTFEIPRELRLLWASNNGKTSAKASARIEGGAGAGVGVATASASADVGGSISRELTFESFDTYLIQDTALQPSSSMSIKELRALVSDLVASASTSSPDTMNAGVVINRFQASFRDFTKTLCDLKWKPDTSADGSVSTGWDQNTNMCVISFKPAPGWTAVPSVKLKVNGLAPRTPEFWLTVDMPLVGKL</sequence>
<dbReference type="Proteomes" id="UP001606301">
    <property type="component" value="Unassembled WGS sequence"/>
</dbReference>
<keyword evidence="2" id="KW-1185">Reference proteome</keyword>
<organism evidence="1 2">
    <name type="scientific">Pelomonas margarita</name>
    <dbReference type="NCBI Taxonomy" id="3299031"/>
    <lineage>
        <taxon>Bacteria</taxon>
        <taxon>Pseudomonadati</taxon>
        <taxon>Pseudomonadota</taxon>
        <taxon>Betaproteobacteria</taxon>
        <taxon>Burkholderiales</taxon>
        <taxon>Sphaerotilaceae</taxon>
        <taxon>Roseateles</taxon>
    </lineage>
</organism>
<dbReference type="RefSeq" id="WP_394402352.1">
    <property type="nucleotide sequence ID" value="NZ_JBIGHW010000036.1"/>
</dbReference>
<comment type="caution">
    <text evidence="1">The sequence shown here is derived from an EMBL/GenBank/DDBJ whole genome shotgun (WGS) entry which is preliminary data.</text>
</comment>
<protein>
    <submittedName>
        <fullName evidence="1">Uncharacterized protein</fullName>
    </submittedName>
</protein>
<evidence type="ECO:0000313" key="1">
    <source>
        <dbReference type="EMBL" id="MFG6443564.1"/>
    </source>
</evidence>
<name>A0ABW7FQK6_9BURK</name>